<proteinExistence type="predicted"/>
<comment type="subcellular location">
    <subcellularLocation>
        <location evidence="1">Secreted</location>
    </subcellularLocation>
</comment>
<evidence type="ECO:0000259" key="7">
    <source>
        <dbReference type="PROSITE" id="PS51110"/>
    </source>
</evidence>
<dbReference type="GO" id="GO:0005576">
    <property type="term" value="C:extracellular region"/>
    <property type="evidence" value="ECO:0007669"/>
    <property type="project" value="UniProtKB-SubCell"/>
</dbReference>
<keyword evidence="9" id="KW-1185">Reference proteome</keyword>
<feature type="domain" description="Saposin A-type" evidence="7">
    <location>
        <begin position="32"/>
        <end position="72"/>
    </location>
</feature>
<dbReference type="STRING" id="158441.A0A226EIE5"/>
<name>A0A226EIE5_FOLCA</name>
<gene>
    <name evidence="8" type="ORF">Fcan01_06485</name>
</gene>
<keyword evidence="3" id="KW-0732">Signal</keyword>
<dbReference type="AlphaFoldDB" id="A0A226EIE5"/>
<keyword evidence="6" id="KW-0472">Membrane</keyword>
<evidence type="ECO:0000256" key="1">
    <source>
        <dbReference type="ARBA" id="ARBA00004613"/>
    </source>
</evidence>
<dbReference type="PROSITE" id="PS51110">
    <property type="entry name" value="SAP_A"/>
    <property type="match status" value="1"/>
</dbReference>
<feature type="transmembrane region" description="Helical" evidence="6">
    <location>
        <begin position="268"/>
        <end position="288"/>
    </location>
</feature>
<keyword evidence="6" id="KW-0812">Transmembrane</keyword>
<sequence>MITQRLVAFTKLIGLAFIVILCGHVGPYVHGADRQELNCNLRLNDLCHSLRQADACHTIPYCIHCVWNTALIPKEDVDKCQMCKDEIIEGSRNQIDIIPLFQSTCKLHGNEEDVQRCTQLVENFSLRLIHEISTQNITTHDVCSLLALCRALFEVSVTSVDAASIEDLKPIASENTGGGSLGVEKSGGGRGGGGFALGGRGTVGTNKGSGRGSISGAKARGSVNRVEYGSQYHGGGGWYVPIFIANSGGGRGRHTCNLQEERDEYANFYALLHCSFVVVFIIFCVYLLSRRRRDSNRNEDI</sequence>
<keyword evidence="4" id="KW-1015">Disulfide bond</keyword>
<evidence type="ECO:0000256" key="5">
    <source>
        <dbReference type="ARBA" id="ARBA00023180"/>
    </source>
</evidence>
<evidence type="ECO:0000256" key="6">
    <source>
        <dbReference type="SAM" id="Phobius"/>
    </source>
</evidence>
<keyword evidence="5" id="KW-0325">Glycoprotein</keyword>
<reference evidence="8 9" key="1">
    <citation type="submission" date="2015-12" db="EMBL/GenBank/DDBJ databases">
        <title>The genome of Folsomia candida.</title>
        <authorList>
            <person name="Faddeeva A."/>
            <person name="Derks M.F."/>
            <person name="Anvar Y."/>
            <person name="Smit S."/>
            <person name="Van Straalen N."/>
            <person name="Roelofs D."/>
        </authorList>
    </citation>
    <scope>NUCLEOTIDE SEQUENCE [LARGE SCALE GENOMIC DNA]</scope>
    <source>
        <strain evidence="8 9">VU population</strain>
        <tissue evidence="8">Whole body</tissue>
    </source>
</reference>
<dbReference type="InterPro" id="IPR003119">
    <property type="entry name" value="SAP_A"/>
</dbReference>
<evidence type="ECO:0000256" key="4">
    <source>
        <dbReference type="ARBA" id="ARBA00023157"/>
    </source>
</evidence>
<protein>
    <submittedName>
        <fullName evidence="8">Proactivator polypeptide-like 1</fullName>
    </submittedName>
</protein>
<evidence type="ECO:0000313" key="9">
    <source>
        <dbReference type="Proteomes" id="UP000198287"/>
    </source>
</evidence>
<organism evidence="8 9">
    <name type="scientific">Folsomia candida</name>
    <name type="common">Springtail</name>
    <dbReference type="NCBI Taxonomy" id="158441"/>
    <lineage>
        <taxon>Eukaryota</taxon>
        <taxon>Metazoa</taxon>
        <taxon>Ecdysozoa</taxon>
        <taxon>Arthropoda</taxon>
        <taxon>Hexapoda</taxon>
        <taxon>Collembola</taxon>
        <taxon>Entomobryomorpha</taxon>
        <taxon>Isotomoidea</taxon>
        <taxon>Isotomidae</taxon>
        <taxon>Proisotominae</taxon>
        <taxon>Folsomia</taxon>
    </lineage>
</organism>
<dbReference type="InterPro" id="IPR011001">
    <property type="entry name" value="Saposin-like"/>
</dbReference>
<dbReference type="SUPFAM" id="SSF47862">
    <property type="entry name" value="Saposin"/>
    <property type="match status" value="1"/>
</dbReference>
<accession>A0A226EIE5</accession>
<comment type="caution">
    <text evidence="8">The sequence shown here is derived from an EMBL/GenBank/DDBJ whole genome shotgun (WGS) entry which is preliminary data.</text>
</comment>
<keyword evidence="2" id="KW-0964">Secreted</keyword>
<evidence type="ECO:0000256" key="2">
    <source>
        <dbReference type="ARBA" id="ARBA00022525"/>
    </source>
</evidence>
<evidence type="ECO:0000256" key="3">
    <source>
        <dbReference type="ARBA" id="ARBA00022729"/>
    </source>
</evidence>
<dbReference type="EMBL" id="LNIX01000003">
    <property type="protein sequence ID" value="OXA56877.1"/>
    <property type="molecule type" value="Genomic_DNA"/>
</dbReference>
<dbReference type="Proteomes" id="UP000198287">
    <property type="component" value="Unassembled WGS sequence"/>
</dbReference>
<evidence type="ECO:0000313" key="8">
    <source>
        <dbReference type="EMBL" id="OXA56877.1"/>
    </source>
</evidence>
<keyword evidence="6" id="KW-1133">Transmembrane helix</keyword>